<keyword evidence="4" id="KW-1185">Reference proteome</keyword>
<feature type="domain" description="Cyclin-like" evidence="2">
    <location>
        <begin position="164"/>
        <end position="249"/>
    </location>
</feature>
<dbReference type="PIRSF" id="PIRSF028758">
    <property type="entry name" value="Cyclin, C/H/G types"/>
    <property type="match status" value="1"/>
</dbReference>
<dbReference type="STRING" id="564608.C1ML95"/>
<protein>
    <submittedName>
        <fullName evidence="3">Predicted protein</fullName>
    </submittedName>
</protein>
<keyword evidence="1" id="KW-0195">Cyclin</keyword>
<dbReference type="InterPro" id="IPR006671">
    <property type="entry name" value="Cyclin_N"/>
</dbReference>
<dbReference type="InterPro" id="IPR013763">
    <property type="entry name" value="Cyclin-like_dom"/>
</dbReference>
<accession>C1ML95</accession>
<evidence type="ECO:0000256" key="1">
    <source>
        <dbReference type="RuleBase" id="RU000383"/>
    </source>
</evidence>
<proteinExistence type="inferred from homology"/>
<dbReference type="InterPro" id="IPR036915">
    <property type="entry name" value="Cyclin-like_sf"/>
</dbReference>
<dbReference type="Proteomes" id="UP000001876">
    <property type="component" value="Unassembled WGS sequence"/>
</dbReference>
<organism evidence="4">
    <name type="scientific">Micromonas pusilla (strain CCMP1545)</name>
    <name type="common">Picoplanktonic green alga</name>
    <dbReference type="NCBI Taxonomy" id="564608"/>
    <lineage>
        <taxon>Eukaryota</taxon>
        <taxon>Viridiplantae</taxon>
        <taxon>Chlorophyta</taxon>
        <taxon>Mamiellophyceae</taxon>
        <taxon>Mamiellales</taxon>
        <taxon>Mamiellaceae</taxon>
        <taxon>Micromonas</taxon>
    </lineage>
</organism>
<sequence length="254" mass="29396">MVLPENEVILEASSRWVYCEFLEDAGLELKMPQLTIATAIVFCHRFYAWQPRSKTRLDIFSIATASLFLAGKVEETPKPLREVVRISYLVQFKNDHERAAKEIFQKVLVSTYHTCCACFVRIFSCSLQDCYLERQDDILEAERIILHTLGFEFNVEHPYRHLLNAVKRVTRAQTVNESLSRGLAQVAWNFANDSLRTTLSLQYTAYEIAVSVLYLASKLMSTLKLSSNWLADYEIKQGVCEKISHQIMDLYEEY</sequence>
<dbReference type="eggNOG" id="KOG0834">
    <property type="taxonomic scope" value="Eukaryota"/>
</dbReference>
<dbReference type="SUPFAM" id="SSF47954">
    <property type="entry name" value="Cyclin-like"/>
    <property type="match status" value="2"/>
</dbReference>
<dbReference type="PANTHER" id="PTHR10026">
    <property type="entry name" value="CYCLIN"/>
    <property type="match status" value="1"/>
</dbReference>
<name>C1ML95_MICPC</name>
<dbReference type="GO" id="GO:0016538">
    <property type="term" value="F:cyclin-dependent protein serine/threonine kinase regulator activity"/>
    <property type="evidence" value="ECO:0007669"/>
    <property type="project" value="InterPro"/>
</dbReference>
<dbReference type="AlphaFoldDB" id="C1ML95"/>
<reference evidence="3 4" key="1">
    <citation type="journal article" date="2009" name="Science">
        <title>Green evolution and dynamic adaptations revealed by genomes of the marine picoeukaryotes Micromonas.</title>
        <authorList>
            <person name="Worden A.Z."/>
            <person name="Lee J.H."/>
            <person name="Mock T."/>
            <person name="Rouze P."/>
            <person name="Simmons M.P."/>
            <person name="Aerts A.L."/>
            <person name="Allen A.E."/>
            <person name="Cuvelier M.L."/>
            <person name="Derelle E."/>
            <person name="Everett M.V."/>
            <person name="Foulon E."/>
            <person name="Grimwood J."/>
            <person name="Gundlach H."/>
            <person name="Henrissat B."/>
            <person name="Napoli C."/>
            <person name="McDonald S.M."/>
            <person name="Parker M.S."/>
            <person name="Rombauts S."/>
            <person name="Salamov A."/>
            <person name="Von Dassow P."/>
            <person name="Badger J.H."/>
            <person name="Coutinho P.M."/>
            <person name="Demir E."/>
            <person name="Dubchak I."/>
            <person name="Gentemann C."/>
            <person name="Eikrem W."/>
            <person name="Gready J.E."/>
            <person name="John U."/>
            <person name="Lanier W."/>
            <person name="Lindquist E.A."/>
            <person name="Lucas S."/>
            <person name="Mayer K.F."/>
            <person name="Moreau H."/>
            <person name="Not F."/>
            <person name="Otillar R."/>
            <person name="Panaud O."/>
            <person name="Pangilinan J."/>
            <person name="Paulsen I."/>
            <person name="Piegu B."/>
            <person name="Poliakov A."/>
            <person name="Robbens S."/>
            <person name="Schmutz J."/>
            <person name="Toulza E."/>
            <person name="Wyss T."/>
            <person name="Zelensky A."/>
            <person name="Zhou K."/>
            <person name="Armbrust E.V."/>
            <person name="Bhattacharya D."/>
            <person name="Goodenough U.W."/>
            <person name="Van de Peer Y."/>
            <person name="Grigoriev I.V."/>
        </authorList>
    </citation>
    <scope>NUCLEOTIDE SEQUENCE [LARGE SCALE GENOMIC DNA]</scope>
    <source>
        <strain evidence="3 4">CCMP1545</strain>
    </source>
</reference>
<evidence type="ECO:0000313" key="3">
    <source>
        <dbReference type="EMBL" id="EEH59510.1"/>
    </source>
</evidence>
<dbReference type="GeneID" id="9681772"/>
<dbReference type="OrthoDB" id="10264655at2759"/>
<dbReference type="EMBL" id="GG663736">
    <property type="protein sequence ID" value="EEH59510.1"/>
    <property type="molecule type" value="Genomic_DNA"/>
</dbReference>
<dbReference type="SMART" id="SM00385">
    <property type="entry name" value="CYCLIN"/>
    <property type="match status" value="2"/>
</dbReference>
<dbReference type="Pfam" id="PF00134">
    <property type="entry name" value="Cyclin_N"/>
    <property type="match status" value="1"/>
</dbReference>
<gene>
    <name evidence="3" type="primary">CYCT</name>
    <name evidence="3" type="ORF">MICPUCDRAFT_64909</name>
</gene>
<comment type="similarity">
    <text evidence="1">Belongs to the cyclin family.</text>
</comment>
<dbReference type="GO" id="GO:0006357">
    <property type="term" value="P:regulation of transcription by RNA polymerase II"/>
    <property type="evidence" value="ECO:0007669"/>
    <property type="project" value="InterPro"/>
</dbReference>
<dbReference type="InterPro" id="IPR043198">
    <property type="entry name" value="Cyclin/Ssn8"/>
</dbReference>
<dbReference type="Gene3D" id="1.10.472.10">
    <property type="entry name" value="Cyclin-like"/>
    <property type="match status" value="2"/>
</dbReference>
<dbReference type="KEGG" id="mpp:MICPUCDRAFT_64909"/>
<evidence type="ECO:0000259" key="2">
    <source>
        <dbReference type="SMART" id="SM00385"/>
    </source>
</evidence>
<dbReference type="RefSeq" id="XP_003056134.1">
    <property type="nucleotide sequence ID" value="XM_003056088.1"/>
</dbReference>
<feature type="domain" description="Cyclin-like" evidence="2">
    <location>
        <begin position="20"/>
        <end position="105"/>
    </location>
</feature>
<dbReference type="CDD" id="cd20546">
    <property type="entry name" value="CYCLIN_SpCG1C_ScCTK2-like_rpt2"/>
    <property type="match status" value="1"/>
</dbReference>
<evidence type="ECO:0000313" key="4">
    <source>
        <dbReference type="Proteomes" id="UP000001876"/>
    </source>
</evidence>